<dbReference type="Proteomes" id="UP001144673">
    <property type="component" value="Chromosome 4"/>
</dbReference>
<dbReference type="Pfam" id="PF21666">
    <property type="entry name" value="DUF4246_N"/>
    <property type="match status" value="1"/>
</dbReference>
<gene>
    <name evidence="2" type="ORF">LMH87_012288</name>
</gene>
<dbReference type="RefSeq" id="XP_056053312.1">
    <property type="nucleotide sequence ID" value="XM_056201572.1"/>
</dbReference>
<name>A0A9W8QDI0_AKAMU</name>
<comment type="caution">
    <text evidence="2">The sequence shown here is derived from an EMBL/GenBank/DDBJ whole genome shotgun (WGS) entry which is preliminary data.</text>
</comment>
<dbReference type="AlphaFoldDB" id="A0A9W8QDI0"/>
<dbReference type="EMBL" id="JAJHUN010000009">
    <property type="protein sequence ID" value="KAJ4151598.1"/>
    <property type="molecule type" value="Genomic_DNA"/>
</dbReference>
<evidence type="ECO:0000313" key="3">
    <source>
        <dbReference type="Proteomes" id="UP001144673"/>
    </source>
</evidence>
<sequence length="96" mass="11075">MRVPIEVEERFASGFGDWRQRRLTAREIAMLQLMNIVTDRPNWSVEIYESTVIAHWASELSSSELISPAAWSWCVAELRDKALYHGMFNLTVGCRS</sequence>
<evidence type="ECO:0000259" key="1">
    <source>
        <dbReference type="Pfam" id="PF21666"/>
    </source>
</evidence>
<keyword evidence="3" id="KW-1185">Reference proteome</keyword>
<dbReference type="InterPro" id="IPR049207">
    <property type="entry name" value="DUF4246_N"/>
</dbReference>
<accession>A0A9W8QDI0</accession>
<dbReference type="KEGG" id="amus:LMH87_012288"/>
<evidence type="ECO:0000313" key="2">
    <source>
        <dbReference type="EMBL" id="KAJ4151598.1"/>
    </source>
</evidence>
<organism evidence="2 3">
    <name type="scientific">Akanthomyces muscarius</name>
    <name type="common">Entomopathogenic fungus</name>
    <name type="synonym">Lecanicillium muscarium</name>
    <dbReference type="NCBI Taxonomy" id="2231603"/>
    <lineage>
        <taxon>Eukaryota</taxon>
        <taxon>Fungi</taxon>
        <taxon>Dikarya</taxon>
        <taxon>Ascomycota</taxon>
        <taxon>Pezizomycotina</taxon>
        <taxon>Sordariomycetes</taxon>
        <taxon>Hypocreomycetidae</taxon>
        <taxon>Hypocreales</taxon>
        <taxon>Cordycipitaceae</taxon>
        <taxon>Akanthomyces</taxon>
    </lineage>
</organism>
<dbReference type="GeneID" id="80899447"/>
<feature type="domain" description="DUF4246" evidence="1">
    <location>
        <begin position="6"/>
        <end position="59"/>
    </location>
</feature>
<proteinExistence type="predicted"/>
<protein>
    <recommendedName>
        <fullName evidence="1">DUF4246 domain-containing protein</fullName>
    </recommendedName>
</protein>
<reference evidence="2" key="1">
    <citation type="journal article" date="2023" name="Access Microbiol">
        <title>De-novo genome assembly for Akanthomyces muscarius, a biocontrol agent of insect agricultural pests.</title>
        <authorList>
            <person name="Erdos Z."/>
            <person name="Studholme D.J."/>
            <person name="Raymond B."/>
            <person name="Sharma M."/>
        </authorList>
    </citation>
    <scope>NUCLEOTIDE SEQUENCE</scope>
    <source>
        <strain evidence="2">Ve6</strain>
    </source>
</reference>